<name>A0A1T4VPD5_9GAMM</name>
<dbReference type="EMBL" id="FUXX01000037">
    <property type="protein sequence ID" value="SKA66765.1"/>
    <property type="molecule type" value="Genomic_DNA"/>
</dbReference>
<protein>
    <submittedName>
        <fullName evidence="3">SH3 domain (SH3b1 type)</fullName>
    </submittedName>
</protein>
<dbReference type="InterPro" id="IPR039439">
    <property type="entry name" value="SH3b1_dom"/>
</dbReference>
<evidence type="ECO:0000256" key="1">
    <source>
        <dbReference type="SAM" id="SignalP"/>
    </source>
</evidence>
<organism evidence="3 4">
    <name type="scientific">Succinivibrio dextrinosolvens DSM 3072</name>
    <dbReference type="NCBI Taxonomy" id="1123324"/>
    <lineage>
        <taxon>Bacteria</taxon>
        <taxon>Pseudomonadati</taxon>
        <taxon>Pseudomonadota</taxon>
        <taxon>Gammaproteobacteria</taxon>
        <taxon>Aeromonadales</taxon>
        <taxon>Succinivibrionaceae</taxon>
        <taxon>Succinivibrio</taxon>
    </lineage>
</organism>
<keyword evidence="4" id="KW-1185">Reference proteome</keyword>
<dbReference type="AlphaFoldDB" id="A0A1T4VPD5"/>
<sequence>MKISCRSTVRVLSIISFCMLLASCGIFDEKKIVSPEIVGENSNDDHFVSESINQKTLSEGKMLDDINSGILNRIPYGYNLIKFPQKFSSVFIKQTVRQLHGDAYRFSESGAVNKAGPIKETTIKRMEQNCNIDALPESMNTAFAVITKKTPLMLMPSNDVWHKDKKTKDRNLLHIDELSIGEAVAVLSVSSDKRYYLVQTRFARGWVPTVNLAFTRYLSWLKVVKPSDFAVVKAPVYRITLDTKDKKIYDYSMGDVILLDTSKSTFEKPVALLPVNENGILSYKNAELSTDSVSVGPLNPTRKNILAQARLYKNLSRSEYSYLEELRSNSRMFSRVYRSVGIYMPLDFDSMKKASPKSIELLGMPYEERLATFAKAKPGDLLFFDNDVALFYGTTPRYSKHVRGVAAYLYVDSVVNEIDYKPVAKQYDRIMVSDLRYQRPSGHTAINEVEFIGQFFSNNENSALLNDSQDVYDPLYIDELESASH</sequence>
<dbReference type="PROSITE" id="PS51257">
    <property type="entry name" value="PROKAR_LIPOPROTEIN"/>
    <property type="match status" value="1"/>
</dbReference>
<dbReference type="RefSeq" id="WP_078929232.1">
    <property type="nucleotide sequence ID" value="NZ_FUXX01000037.1"/>
</dbReference>
<feature type="chain" id="PRO_5013114953" evidence="1">
    <location>
        <begin position="23"/>
        <end position="485"/>
    </location>
</feature>
<dbReference type="Pfam" id="PF12913">
    <property type="entry name" value="SH3_6"/>
    <property type="match status" value="1"/>
</dbReference>
<accession>A0A1T4VPD5</accession>
<reference evidence="4" key="1">
    <citation type="submission" date="2017-02" db="EMBL/GenBank/DDBJ databases">
        <authorList>
            <person name="Varghese N."/>
            <person name="Submissions S."/>
        </authorList>
    </citation>
    <scope>NUCLEOTIDE SEQUENCE [LARGE SCALE GENOMIC DNA]</scope>
    <source>
        <strain evidence="4">DSM 3072</strain>
    </source>
</reference>
<feature type="signal peptide" evidence="1">
    <location>
        <begin position="1"/>
        <end position="22"/>
    </location>
</feature>
<proteinExistence type="predicted"/>
<evidence type="ECO:0000313" key="4">
    <source>
        <dbReference type="Proteomes" id="UP000242432"/>
    </source>
</evidence>
<feature type="domain" description="SH3b1" evidence="2">
    <location>
        <begin position="178"/>
        <end position="208"/>
    </location>
</feature>
<evidence type="ECO:0000313" key="3">
    <source>
        <dbReference type="EMBL" id="SKA66765.1"/>
    </source>
</evidence>
<evidence type="ECO:0000259" key="2">
    <source>
        <dbReference type="Pfam" id="PF12913"/>
    </source>
</evidence>
<gene>
    <name evidence="3" type="ORF">SAMN02745213_01865</name>
</gene>
<keyword evidence="1" id="KW-0732">Signal</keyword>
<dbReference type="Proteomes" id="UP000242432">
    <property type="component" value="Unassembled WGS sequence"/>
</dbReference>